<evidence type="ECO:0000313" key="3">
    <source>
        <dbReference type="Proteomes" id="UP000789759"/>
    </source>
</evidence>
<dbReference type="OrthoDB" id="2433241at2759"/>
<organism evidence="2 3">
    <name type="scientific">Cetraspora pellucida</name>
    <dbReference type="NCBI Taxonomy" id="1433469"/>
    <lineage>
        <taxon>Eukaryota</taxon>
        <taxon>Fungi</taxon>
        <taxon>Fungi incertae sedis</taxon>
        <taxon>Mucoromycota</taxon>
        <taxon>Glomeromycotina</taxon>
        <taxon>Glomeromycetes</taxon>
        <taxon>Diversisporales</taxon>
        <taxon>Gigasporaceae</taxon>
        <taxon>Cetraspora</taxon>
    </lineage>
</organism>
<dbReference type="Proteomes" id="UP000789759">
    <property type="component" value="Unassembled WGS sequence"/>
</dbReference>
<evidence type="ECO:0000256" key="1">
    <source>
        <dbReference type="SAM" id="MobiDB-lite"/>
    </source>
</evidence>
<sequence length="181" mass="20973">MLQEVDITNNEFIPISSNVLKSTSKVHLLSTQFLHNGFDVNRVEEFVNRLGRKVMINAIENNNEDIYHELLEFFTSIQKRTSQRIINKFSEFNYNINNNGCIMGIQNPIERRPKGRPKSKRIVNALEKFNTKMSYKCKLCKKRGHNSKTCHEDSNNEESLATSTSHEYIREISNSEESGIS</sequence>
<comment type="caution">
    <text evidence="2">The sequence shown here is derived from an EMBL/GenBank/DDBJ whole genome shotgun (WGS) entry which is preliminary data.</text>
</comment>
<feature type="compositionally biased region" description="Polar residues" evidence="1">
    <location>
        <begin position="157"/>
        <end position="166"/>
    </location>
</feature>
<keyword evidence="3" id="KW-1185">Reference proteome</keyword>
<gene>
    <name evidence="2" type="ORF">CPELLU_LOCUS16217</name>
</gene>
<name>A0A9N9JEH6_9GLOM</name>
<proteinExistence type="predicted"/>
<dbReference type="AlphaFoldDB" id="A0A9N9JEH6"/>
<protein>
    <submittedName>
        <fullName evidence="2">25201_t:CDS:1</fullName>
    </submittedName>
</protein>
<feature type="region of interest" description="Disordered" evidence="1">
    <location>
        <begin position="145"/>
        <end position="181"/>
    </location>
</feature>
<feature type="non-terminal residue" evidence="2">
    <location>
        <position position="181"/>
    </location>
</feature>
<dbReference type="EMBL" id="CAJVQA010023287">
    <property type="protein sequence ID" value="CAG8777762.1"/>
    <property type="molecule type" value="Genomic_DNA"/>
</dbReference>
<accession>A0A9N9JEH6</accession>
<reference evidence="2" key="1">
    <citation type="submission" date="2021-06" db="EMBL/GenBank/DDBJ databases">
        <authorList>
            <person name="Kallberg Y."/>
            <person name="Tangrot J."/>
            <person name="Rosling A."/>
        </authorList>
    </citation>
    <scope>NUCLEOTIDE SEQUENCE</scope>
    <source>
        <strain evidence="2">FL966</strain>
    </source>
</reference>
<evidence type="ECO:0000313" key="2">
    <source>
        <dbReference type="EMBL" id="CAG8777762.1"/>
    </source>
</evidence>